<feature type="region of interest" description="Disordered" evidence="2">
    <location>
        <begin position="298"/>
        <end position="382"/>
    </location>
</feature>
<keyword evidence="3" id="KW-0472">Membrane</keyword>
<dbReference type="EMBL" id="JBBJBU010000005">
    <property type="protein sequence ID" value="KAK7205488.1"/>
    <property type="molecule type" value="Genomic_DNA"/>
</dbReference>
<feature type="compositionally biased region" description="Basic and acidic residues" evidence="2">
    <location>
        <begin position="339"/>
        <end position="349"/>
    </location>
</feature>
<feature type="compositionally biased region" description="Low complexity" evidence="2">
    <location>
        <begin position="420"/>
        <end position="432"/>
    </location>
</feature>
<comment type="caution">
    <text evidence="4">The sequence shown here is derived from an EMBL/GenBank/DDBJ whole genome shotgun (WGS) entry which is preliminary data.</text>
</comment>
<evidence type="ECO:0000313" key="4">
    <source>
        <dbReference type="EMBL" id="KAK7205488.1"/>
    </source>
</evidence>
<feature type="compositionally biased region" description="Gly residues" evidence="2">
    <location>
        <begin position="433"/>
        <end position="444"/>
    </location>
</feature>
<evidence type="ECO:0000256" key="3">
    <source>
        <dbReference type="SAM" id="Phobius"/>
    </source>
</evidence>
<feature type="compositionally biased region" description="Basic and acidic residues" evidence="2">
    <location>
        <begin position="236"/>
        <end position="249"/>
    </location>
</feature>
<feature type="compositionally biased region" description="Low complexity" evidence="2">
    <location>
        <begin position="329"/>
        <end position="338"/>
    </location>
</feature>
<feature type="compositionally biased region" description="Polar residues" evidence="2">
    <location>
        <begin position="362"/>
        <end position="382"/>
    </location>
</feature>
<reference evidence="4 5" key="1">
    <citation type="submission" date="2024-03" db="EMBL/GenBank/DDBJ databases">
        <title>Genome-scale model development and genomic sequencing of the oleaginous clade Lipomyces.</title>
        <authorList>
            <consortium name="Lawrence Berkeley National Laboratory"/>
            <person name="Czajka J.J."/>
            <person name="Han Y."/>
            <person name="Kim J."/>
            <person name="Mondo S.J."/>
            <person name="Hofstad B.A."/>
            <person name="Robles A."/>
            <person name="Haridas S."/>
            <person name="Riley R."/>
            <person name="LaButti K."/>
            <person name="Pangilinan J."/>
            <person name="Andreopoulos W."/>
            <person name="Lipzen A."/>
            <person name="Yan J."/>
            <person name="Wang M."/>
            <person name="Ng V."/>
            <person name="Grigoriev I.V."/>
            <person name="Spatafora J.W."/>
            <person name="Magnuson J.K."/>
            <person name="Baker S.E."/>
            <person name="Pomraning K.R."/>
        </authorList>
    </citation>
    <scope>NUCLEOTIDE SEQUENCE [LARGE SCALE GENOMIC DNA]</scope>
    <source>
        <strain evidence="4 5">Phaff 52-87</strain>
    </source>
</reference>
<feature type="region of interest" description="Disordered" evidence="2">
    <location>
        <begin position="413"/>
        <end position="444"/>
    </location>
</feature>
<feature type="region of interest" description="Disordered" evidence="2">
    <location>
        <begin position="236"/>
        <end position="284"/>
    </location>
</feature>
<feature type="transmembrane region" description="Helical" evidence="3">
    <location>
        <begin position="95"/>
        <end position="115"/>
    </location>
</feature>
<keyword evidence="3" id="KW-1133">Transmembrane helix</keyword>
<feature type="region of interest" description="Disordered" evidence="2">
    <location>
        <begin position="168"/>
        <end position="203"/>
    </location>
</feature>
<name>A0ABR1F8Q9_9ASCO</name>
<feature type="compositionally biased region" description="Basic residues" evidence="2">
    <location>
        <begin position="262"/>
        <end position="275"/>
    </location>
</feature>
<proteinExistence type="predicted"/>
<evidence type="ECO:0000256" key="2">
    <source>
        <dbReference type="SAM" id="MobiDB-lite"/>
    </source>
</evidence>
<accession>A0ABR1F8Q9</accession>
<feature type="compositionally biased region" description="Basic and acidic residues" evidence="2">
    <location>
        <begin position="316"/>
        <end position="328"/>
    </location>
</feature>
<feature type="coiled-coil region" evidence="1">
    <location>
        <begin position="205"/>
        <end position="235"/>
    </location>
</feature>
<gene>
    <name evidence="4" type="ORF">BZA70DRAFT_160023</name>
</gene>
<dbReference type="GeneID" id="90035289"/>
<evidence type="ECO:0000313" key="5">
    <source>
        <dbReference type="Proteomes" id="UP001498771"/>
    </source>
</evidence>
<dbReference type="Proteomes" id="UP001498771">
    <property type="component" value="Unassembled WGS sequence"/>
</dbReference>
<protein>
    <submittedName>
        <fullName evidence="4">Uncharacterized protein</fullName>
    </submittedName>
</protein>
<organism evidence="4 5">
    <name type="scientific">Myxozyma melibiosi</name>
    <dbReference type="NCBI Taxonomy" id="54550"/>
    <lineage>
        <taxon>Eukaryota</taxon>
        <taxon>Fungi</taxon>
        <taxon>Dikarya</taxon>
        <taxon>Ascomycota</taxon>
        <taxon>Saccharomycotina</taxon>
        <taxon>Lipomycetes</taxon>
        <taxon>Lipomycetales</taxon>
        <taxon>Lipomycetaceae</taxon>
        <taxon>Myxozyma</taxon>
    </lineage>
</organism>
<evidence type="ECO:0000256" key="1">
    <source>
        <dbReference type="SAM" id="Coils"/>
    </source>
</evidence>
<sequence length="444" mass="49283">MGSILASPLSSQNIKPSFFSFTSSRLSHAMTPGTTMRLYQRAPADFVSLDVGTTVATGIAGTTATQSAATFTPSVVQSSSYVSPSISGSSGFPKGVIVVFALFAVAFATFGYFLIRSGIRRQQDQTWAEQKADAKRQWNDLAERIISYRKNKRGSELEETVSEIEARERLFGYSPAPKQESEGSDESDGESYEESQVREPSDYKYSYSIEDLQRLEQARKELERLRRIREIEERSSAQYDRRNTMHTETDSLPLIARSGSPSKHKHKSRRSRRSRTSTASTFRTPLSVLEMELMANREASKREQKYTVLTPPPLMHTHEGGVYYREDSPSPTRQSKSSSDLESRTTDSTRHRRPSVGDSDSESYISQSDLGSESTSSKSTVMPNRSYLSHNAGYTGYPLSFAHPGASQYPYGVPMGDSQAHSSSAGHSSYGGYRPGGGAHNFRY</sequence>
<keyword evidence="5" id="KW-1185">Reference proteome</keyword>
<dbReference type="RefSeq" id="XP_064768521.1">
    <property type="nucleotide sequence ID" value="XM_064909777.1"/>
</dbReference>
<keyword evidence="1" id="KW-0175">Coiled coil</keyword>
<keyword evidence="3" id="KW-0812">Transmembrane</keyword>
<feature type="compositionally biased region" description="Acidic residues" evidence="2">
    <location>
        <begin position="182"/>
        <end position="193"/>
    </location>
</feature>